<dbReference type="InterPro" id="IPR003593">
    <property type="entry name" value="AAA+_ATPase"/>
</dbReference>
<dbReference type="PANTHER" id="PTHR43335:SF4">
    <property type="entry name" value="ABC TRANSPORTER, ATP-BINDING PROTEIN"/>
    <property type="match status" value="1"/>
</dbReference>
<dbReference type="Pfam" id="PF00005">
    <property type="entry name" value="ABC_tran"/>
    <property type="match status" value="1"/>
</dbReference>
<dbReference type="GO" id="GO:0016887">
    <property type="term" value="F:ATP hydrolysis activity"/>
    <property type="evidence" value="ECO:0007669"/>
    <property type="project" value="InterPro"/>
</dbReference>
<proteinExistence type="inferred from homology"/>
<comment type="similarity">
    <text evidence="1">Belongs to the ABC transporter superfamily.</text>
</comment>
<dbReference type="PANTHER" id="PTHR43335">
    <property type="entry name" value="ABC TRANSPORTER, ATP-BINDING PROTEIN"/>
    <property type="match status" value="1"/>
</dbReference>
<dbReference type="InterPro" id="IPR017871">
    <property type="entry name" value="ABC_transporter-like_CS"/>
</dbReference>
<dbReference type="InterPro" id="IPR003439">
    <property type="entry name" value="ABC_transporter-like_ATP-bd"/>
</dbReference>
<evidence type="ECO:0000256" key="3">
    <source>
        <dbReference type="ARBA" id="ARBA00022741"/>
    </source>
</evidence>
<dbReference type="Gene3D" id="3.40.50.300">
    <property type="entry name" value="P-loop containing nucleotide triphosphate hydrolases"/>
    <property type="match status" value="1"/>
</dbReference>
<dbReference type="PROSITE" id="PS50893">
    <property type="entry name" value="ABC_TRANSPORTER_2"/>
    <property type="match status" value="1"/>
</dbReference>
<reference evidence="6" key="1">
    <citation type="journal article" date="2020" name="mSystems">
        <title>Genome- and Community-Level Interaction Insights into Carbon Utilization and Element Cycling Functions of Hydrothermarchaeota in Hydrothermal Sediment.</title>
        <authorList>
            <person name="Zhou Z."/>
            <person name="Liu Y."/>
            <person name="Xu W."/>
            <person name="Pan J."/>
            <person name="Luo Z.H."/>
            <person name="Li M."/>
        </authorList>
    </citation>
    <scope>NUCLEOTIDE SEQUENCE [LARGE SCALE GENOMIC DNA]</scope>
    <source>
        <strain evidence="6">SpSt-500</strain>
    </source>
</reference>
<dbReference type="AlphaFoldDB" id="A0A832G054"/>
<feature type="domain" description="ABC transporter" evidence="5">
    <location>
        <begin position="10"/>
        <end position="239"/>
    </location>
</feature>
<dbReference type="SMART" id="SM00382">
    <property type="entry name" value="AAA"/>
    <property type="match status" value="1"/>
</dbReference>
<evidence type="ECO:0000256" key="2">
    <source>
        <dbReference type="ARBA" id="ARBA00022448"/>
    </source>
</evidence>
<dbReference type="GO" id="GO:0005524">
    <property type="term" value="F:ATP binding"/>
    <property type="evidence" value="ECO:0007669"/>
    <property type="project" value="UniProtKB-KW"/>
</dbReference>
<keyword evidence="3" id="KW-0547">Nucleotide-binding</keyword>
<evidence type="ECO:0000256" key="4">
    <source>
        <dbReference type="ARBA" id="ARBA00022840"/>
    </source>
</evidence>
<dbReference type="PROSITE" id="PS00211">
    <property type="entry name" value="ABC_TRANSPORTER_1"/>
    <property type="match status" value="1"/>
</dbReference>
<name>A0A832G054_9BACT</name>
<sequence>MENFKDELVIEIKNLSKNFKNLKAVDNLNINVFKGDVFGFLGPNGAGKSTTIRMLLTLIKPTKGKIKIFGKDLHKERLSILRNVGAIVEKPDFYGYLSAYKNLEILSRISGHEISKNRIMEVLELVGLAERYKSKVKTFSHGMKQRLGLAQALLHDPELIILDEPTTGLDPMGMKEIRDLIIHLSRDQKKTVFLSSHILYEVEQVANRMIIINKGTARVEGAVKELLDASNLTVTFEVNDVEKAKSVLLNSVWNQKLKGITNNKMELAIGNSDVAMLNRFLVENGIDVSSIIPTRSLEEYFLKITEEAS</sequence>
<evidence type="ECO:0000313" key="6">
    <source>
        <dbReference type="EMBL" id="HGT46569.1"/>
    </source>
</evidence>
<organism evidence="6">
    <name type="scientific">Ignavibacterium album</name>
    <dbReference type="NCBI Taxonomy" id="591197"/>
    <lineage>
        <taxon>Bacteria</taxon>
        <taxon>Pseudomonadati</taxon>
        <taxon>Ignavibacteriota</taxon>
        <taxon>Ignavibacteria</taxon>
        <taxon>Ignavibacteriales</taxon>
        <taxon>Ignavibacteriaceae</taxon>
        <taxon>Ignavibacterium</taxon>
    </lineage>
</organism>
<accession>A0A832G054</accession>
<dbReference type="InterPro" id="IPR027417">
    <property type="entry name" value="P-loop_NTPase"/>
</dbReference>
<evidence type="ECO:0000256" key="1">
    <source>
        <dbReference type="ARBA" id="ARBA00005417"/>
    </source>
</evidence>
<keyword evidence="4 6" id="KW-0067">ATP-binding</keyword>
<gene>
    <name evidence="6" type="ORF">ENS56_00865</name>
</gene>
<dbReference type="EMBL" id="DSVI01000004">
    <property type="protein sequence ID" value="HGT46569.1"/>
    <property type="molecule type" value="Genomic_DNA"/>
</dbReference>
<dbReference type="SUPFAM" id="SSF52540">
    <property type="entry name" value="P-loop containing nucleoside triphosphate hydrolases"/>
    <property type="match status" value="1"/>
</dbReference>
<keyword evidence="2" id="KW-0813">Transport</keyword>
<evidence type="ECO:0000259" key="5">
    <source>
        <dbReference type="PROSITE" id="PS50893"/>
    </source>
</evidence>
<protein>
    <submittedName>
        <fullName evidence="6">ABC transporter ATP-binding protein</fullName>
    </submittedName>
</protein>
<comment type="caution">
    <text evidence="6">The sequence shown here is derived from an EMBL/GenBank/DDBJ whole genome shotgun (WGS) entry which is preliminary data.</text>
</comment>